<name>A0ABZ0I2P2_9GAMM</name>
<dbReference type="CDD" id="cd07377">
    <property type="entry name" value="WHTH_GntR"/>
    <property type="match status" value="1"/>
</dbReference>
<evidence type="ECO:0000313" key="5">
    <source>
        <dbReference type="EMBL" id="WOJ93763.1"/>
    </source>
</evidence>
<dbReference type="SUPFAM" id="SSF46785">
    <property type="entry name" value="Winged helix' DNA-binding domain"/>
    <property type="match status" value="1"/>
</dbReference>
<dbReference type="EMBL" id="CP136864">
    <property type="protein sequence ID" value="WOJ93763.1"/>
    <property type="molecule type" value="Genomic_DNA"/>
</dbReference>
<keyword evidence="6" id="KW-1185">Reference proteome</keyword>
<dbReference type="PANTHER" id="PTHR38445:SF10">
    <property type="entry name" value="GNTR-FAMILY TRANSCRIPTIONAL REGULATOR"/>
    <property type="match status" value="1"/>
</dbReference>
<feature type="domain" description="HTH gntR-type" evidence="4">
    <location>
        <begin position="7"/>
        <end position="75"/>
    </location>
</feature>
<sequence length="126" mass="14318">MEWTDGQPIYRQLRDLVIQRVMDGSFPEGEAIPSVRQVATDYRINHLTVSKAYQELVEMGLLETRRGLGMFVASGARGSLTNDEQQRFLDEELPAFVSRVRMLGLAMDEVIEQLMIVQGNLNADHH</sequence>
<keyword evidence="1" id="KW-0805">Transcription regulation</keyword>
<reference evidence="5 6" key="1">
    <citation type="submission" date="2023-10" db="EMBL/GenBank/DDBJ databases">
        <title>Two novel species belonging to the OM43/NOR5 clade.</title>
        <authorList>
            <person name="Park M."/>
        </authorList>
    </citation>
    <scope>NUCLEOTIDE SEQUENCE [LARGE SCALE GENOMIC DNA]</scope>
    <source>
        <strain evidence="5 6">IMCC43200</strain>
    </source>
</reference>
<protein>
    <submittedName>
        <fullName evidence="5">GntR family transcriptional regulator</fullName>
    </submittedName>
</protein>
<dbReference type="RefSeq" id="WP_407348408.1">
    <property type="nucleotide sequence ID" value="NZ_CP136864.1"/>
</dbReference>
<dbReference type="InterPro" id="IPR000524">
    <property type="entry name" value="Tscrpt_reg_HTH_GntR"/>
</dbReference>
<proteinExistence type="predicted"/>
<dbReference type="InterPro" id="IPR036388">
    <property type="entry name" value="WH-like_DNA-bd_sf"/>
</dbReference>
<evidence type="ECO:0000256" key="1">
    <source>
        <dbReference type="ARBA" id="ARBA00023015"/>
    </source>
</evidence>
<evidence type="ECO:0000256" key="2">
    <source>
        <dbReference type="ARBA" id="ARBA00023125"/>
    </source>
</evidence>
<keyword evidence="3" id="KW-0804">Transcription</keyword>
<dbReference type="PROSITE" id="PS50949">
    <property type="entry name" value="HTH_GNTR"/>
    <property type="match status" value="1"/>
</dbReference>
<dbReference type="Gene3D" id="1.10.10.10">
    <property type="entry name" value="Winged helix-like DNA-binding domain superfamily/Winged helix DNA-binding domain"/>
    <property type="match status" value="1"/>
</dbReference>
<evidence type="ECO:0000256" key="3">
    <source>
        <dbReference type="ARBA" id="ARBA00023163"/>
    </source>
</evidence>
<dbReference type="Pfam" id="PF00392">
    <property type="entry name" value="GntR"/>
    <property type="match status" value="1"/>
</dbReference>
<gene>
    <name evidence="5" type="ORF">R0135_01020</name>
</gene>
<keyword evidence="2" id="KW-0238">DNA-binding</keyword>
<dbReference type="Gene3D" id="6.10.250.1220">
    <property type="match status" value="1"/>
</dbReference>
<dbReference type="Proteomes" id="UP001626537">
    <property type="component" value="Chromosome"/>
</dbReference>
<dbReference type="InterPro" id="IPR036390">
    <property type="entry name" value="WH_DNA-bd_sf"/>
</dbReference>
<evidence type="ECO:0000259" key="4">
    <source>
        <dbReference type="PROSITE" id="PS50949"/>
    </source>
</evidence>
<dbReference type="SMART" id="SM00345">
    <property type="entry name" value="HTH_GNTR"/>
    <property type="match status" value="1"/>
</dbReference>
<evidence type="ECO:0000313" key="6">
    <source>
        <dbReference type="Proteomes" id="UP001626537"/>
    </source>
</evidence>
<organism evidence="5 6">
    <name type="scientific">Congregibacter variabilis</name>
    <dbReference type="NCBI Taxonomy" id="3081200"/>
    <lineage>
        <taxon>Bacteria</taxon>
        <taxon>Pseudomonadati</taxon>
        <taxon>Pseudomonadota</taxon>
        <taxon>Gammaproteobacteria</taxon>
        <taxon>Cellvibrionales</taxon>
        <taxon>Halieaceae</taxon>
        <taxon>Congregibacter</taxon>
    </lineage>
</organism>
<accession>A0ABZ0I2P2</accession>
<dbReference type="PANTHER" id="PTHR38445">
    <property type="entry name" value="HTH-TYPE TRANSCRIPTIONAL REPRESSOR YTRA"/>
    <property type="match status" value="1"/>
</dbReference>